<dbReference type="InterPro" id="IPR052895">
    <property type="entry name" value="HetReg/Transcr_Mod"/>
</dbReference>
<dbReference type="AlphaFoldDB" id="A0A0F8A5E2"/>
<proteinExistence type="predicted"/>
<protein>
    <recommendedName>
        <fullName evidence="1">WW domain-containing protein</fullName>
    </recommendedName>
</protein>
<dbReference type="InterPro" id="IPR001202">
    <property type="entry name" value="WW_dom"/>
</dbReference>
<dbReference type="PANTHER" id="PTHR24148:SF64">
    <property type="entry name" value="HETEROKARYON INCOMPATIBILITY DOMAIN-CONTAINING PROTEIN"/>
    <property type="match status" value="1"/>
</dbReference>
<evidence type="ECO:0000313" key="3">
    <source>
        <dbReference type="Proteomes" id="UP000054481"/>
    </source>
</evidence>
<dbReference type="Pfam" id="PF26639">
    <property type="entry name" value="Het-6_barrel"/>
    <property type="match status" value="1"/>
</dbReference>
<dbReference type="OrthoDB" id="4928261at2759"/>
<dbReference type="InterPro" id="IPR010730">
    <property type="entry name" value="HET"/>
</dbReference>
<dbReference type="Proteomes" id="UP000054481">
    <property type="component" value="Unassembled WGS sequence"/>
</dbReference>
<dbReference type="PANTHER" id="PTHR24148">
    <property type="entry name" value="ANKYRIN REPEAT DOMAIN-CONTAINING PROTEIN 39 HOMOLOG-RELATED"/>
    <property type="match status" value="1"/>
</dbReference>
<dbReference type="PROSITE" id="PS50020">
    <property type="entry name" value="WW_DOMAIN_2"/>
    <property type="match status" value="1"/>
</dbReference>
<sequence length="710" mass="79915">MELYQYKNLGDASNELRLAHILPGDAADQIRIRISHSPFPRMPNMIPTRKEYELDSLRTLISRPWVIDEIENGPPVVFNVVTGEVHSLPLYGTSDSTVIHVEPQYEALSYTWGEEDTTDVVHVLEDEAGSAVDVALRKLPVRRNLAAALRSLRDKKNVRVFWIDAICINQDDISERNAQVARMTDIYRAACRVVAWLGVEGNDSTNAFETLGHISAQLEVTKGGRIIASPSAVDPTIWRNDTPVQLPDRTWQALFSLVDRPWFYRLWCWQEIKLGSQRAFLQCGKDEIMWPSFWKAILCLHNKDEIPSNDFREKCRHIVYLQHDSTLSPLSIVLDLSRSKGCADPRDKIYGLLGLTPTRFADGIVVDYGLPVETIFKQAFLAHLESTDRLELLKHCKLSTRRISGPSWVPDWSATDFAAPVLSEQLSSGLSRAWYTYKAPNILQVTGKTFSALQTVGPAASKVTRDTLRVVAKWSSCLPRQKNYPTGETIEEAFALTLCMNRTRERHPYNHFLSTLEWVETIKRVIAADGAAEDDFLHYSREIGNLIQKVRDRRLIITDNGYIGTAPSGAEPGDVIAILLGTYAPIVLRPVNANRYLVVGECYVHGLADSVGYIGPLPRGWQVIIRGDAVGRQMQRFLNISTGEETLDDPRLPKLLSAWERTAYKRGDGDPAIFDRFCNRLTGEVINYDPRLSPDGLRSLGSKLASFDLV</sequence>
<dbReference type="Pfam" id="PF06985">
    <property type="entry name" value="HET"/>
    <property type="match status" value="1"/>
</dbReference>
<gene>
    <name evidence="2" type="ORF">HIM_05368</name>
</gene>
<keyword evidence="3" id="KW-1185">Reference proteome</keyword>
<feature type="domain" description="WW" evidence="1">
    <location>
        <begin position="615"/>
        <end position="652"/>
    </location>
</feature>
<evidence type="ECO:0000259" key="1">
    <source>
        <dbReference type="PROSITE" id="PS50020"/>
    </source>
</evidence>
<accession>A0A0F8A5E2</accession>
<organism evidence="2 3">
    <name type="scientific">Hirsutella minnesotensis 3608</name>
    <dbReference type="NCBI Taxonomy" id="1043627"/>
    <lineage>
        <taxon>Eukaryota</taxon>
        <taxon>Fungi</taxon>
        <taxon>Dikarya</taxon>
        <taxon>Ascomycota</taxon>
        <taxon>Pezizomycotina</taxon>
        <taxon>Sordariomycetes</taxon>
        <taxon>Hypocreomycetidae</taxon>
        <taxon>Hypocreales</taxon>
        <taxon>Ophiocordycipitaceae</taxon>
        <taxon>Hirsutella</taxon>
    </lineage>
</organism>
<dbReference type="EMBL" id="KQ030519">
    <property type="protein sequence ID" value="KJZ75174.1"/>
    <property type="molecule type" value="Genomic_DNA"/>
</dbReference>
<evidence type="ECO:0000313" key="2">
    <source>
        <dbReference type="EMBL" id="KJZ75174.1"/>
    </source>
</evidence>
<reference evidence="2 3" key="1">
    <citation type="journal article" date="2014" name="Genome Biol. Evol.">
        <title>Comparative genomics and transcriptomics analyses reveal divergent lifestyle features of nematode endoparasitic fungus Hirsutella minnesotensis.</title>
        <authorList>
            <person name="Lai Y."/>
            <person name="Liu K."/>
            <person name="Zhang X."/>
            <person name="Zhang X."/>
            <person name="Li K."/>
            <person name="Wang N."/>
            <person name="Shu C."/>
            <person name="Wu Y."/>
            <person name="Wang C."/>
            <person name="Bushley K.E."/>
            <person name="Xiang M."/>
            <person name="Liu X."/>
        </authorList>
    </citation>
    <scope>NUCLEOTIDE SEQUENCE [LARGE SCALE GENOMIC DNA]</scope>
    <source>
        <strain evidence="2 3">3608</strain>
    </source>
</reference>
<name>A0A0F8A5E2_9HYPO</name>